<reference evidence="1 2" key="1">
    <citation type="submission" date="2024-09" db="EMBL/GenBank/DDBJ databases">
        <authorList>
            <person name="Sun Q."/>
            <person name="Mori K."/>
        </authorList>
    </citation>
    <scope>NUCLEOTIDE SEQUENCE [LARGE SCALE GENOMIC DNA]</scope>
    <source>
        <strain evidence="1 2">TBRC 0563</strain>
    </source>
</reference>
<accession>A0ABV5YR05</accession>
<evidence type="ECO:0000313" key="1">
    <source>
        <dbReference type="EMBL" id="MFB9837495.1"/>
    </source>
</evidence>
<comment type="caution">
    <text evidence="1">The sequence shown here is derived from an EMBL/GenBank/DDBJ whole genome shotgun (WGS) entry which is preliminary data.</text>
</comment>
<gene>
    <name evidence="1" type="ORF">ACFFNX_35520</name>
</gene>
<evidence type="ECO:0000313" key="2">
    <source>
        <dbReference type="Proteomes" id="UP001589627"/>
    </source>
</evidence>
<sequence>VTAATATPGGFVLAGTAGSDVVTWSSADGRTWRATRPHGLGLDGPGVQELDGLTVVGANLLAVGFTGDYRTDRPTLWRTPMP</sequence>
<feature type="non-terminal residue" evidence="1">
    <location>
        <position position="1"/>
    </location>
</feature>
<proteinExistence type="predicted"/>
<organism evidence="1 2">
    <name type="scientific">Actinoallomurus acaciae</name>
    <dbReference type="NCBI Taxonomy" id="502577"/>
    <lineage>
        <taxon>Bacteria</taxon>
        <taxon>Bacillati</taxon>
        <taxon>Actinomycetota</taxon>
        <taxon>Actinomycetes</taxon>
        <taxon>Streptosporangiales</taxon>
        <taxon>Thermomonosporaceae</taxon>
        <taxon>Actinoallomurus</taxon>
    </lineage>
</organism>
<dbReference type="RefSeq" id="WP_378210333.1">
    <property type="nucleotide sequence ID" value="NZ_JBHLZP010000386.1"/>
</dbReference>
<protein>
    <submittedName>
        <fullName evidence="1">Uncharacterized protein</fullName>
    </submittedName>
</protein>
<keyword evidence="2" id="KW-1185">Reference proteome</keyword>
<dbReference type="Proteomes" id="UP001589627">
    <property type="component" value="Unassembled WGS sequence"/>
</dbReference>
<dbReference type="EMBL" id="JBHLZP010000386">
    <property type="protein sequence ID" value="MFB9837495.1"/>
    <property type="molecule type" value="Genomic_DNA"/>
</dbReference>
<name>A0ABV5YR05_9ACTN</name>